<dbReference type="PROSITE" id="PS51687">
    <property type="entry name" value="SAM_MT_RNA_M5U"/>
    <property type="match status" value="1"/>
</dbReference>
<feature type="binding site" evidence="4">
    <location>
        <position position="349"/>
    </location>
    <ligand>
        <name>S-adenosyl-L-methionine</name>
        <dbReference type="ChEBI" id="CHEBI:59789"/>
    </ligand>
</feature>
<dbReference type="PROSITE" id="PS01231">
    <property type="entry name" value="TRMA_2"/>
    <property type="match status" value="1"/>
</dbReference>
<dbReference type="SUPFAM" id="SSF53335">
    <property type="entry name" value="S-adenosyl-L-methionine-dependent methyltransferases"/>
    <property type="match status" value="1"/>
</dbReference>
<dbReference type="STRING" id="1802399.A3E39_01575"/>
<dbReference type="PANTHER" id="PTHR11061">
    <property type="entry name" value="RNA M5U METHYLTRANSFERASE"/>
    <property type="match status" value="1"/>
</dbReference>
<keyword evidence="3 4" id="KW-0949">S-adenosyl-L-methionine</keyword>
<accession>A0A1F7UJZ3</accession>
<feature type="binding site" evidence="4">
    <location>
        <position position="297"/>
    </location>
    <ligand>
        <name>S-adenosyl-L-methionine</name>
        <dbReference type="ChEBI" id="CHEBI:59789"/>
    </ligand>
</feature>
<comment type="caution">
    <text evidence="5">The sequence shown here is derived from an EMBL/GenBank/DDBJ whole genome shotgun (WGS) entry which is preliminary data.</text>
</comment>
<comment type="similarity">
    <text evidence="4">Belongs to the class I-like SAM-binding methyltransferase superfamily. RNA M5U methyltransferase family.</text>
</comment>
<dbReference type="AlphaFoldDB" id="A0A1F7UJZ3"/>
<dbReference type="InterPro" id="IPR030391">
    <property type="entry name" value="MeTrfase_TrmA_CS"/>
</dbReference>
<dbReference type="Gene3D" id="2.40.50.140">
    <property type="entry name" value="Nucleic acid-binding proteins"/>
    <property type="match status" value="1"/>
</dbReference>
<dbReference type="EMBL" id="MGEH01000027">
    <property type="protein sequence ID" value="OGL78606.1"/>
    <property type="molecule type" value="Genomic_DNA"/>
</dbReference>
<dbReference type="Proteomes" id="UP000176603">
    <property type="component" value="Unassembled WGS sequence"/>
</dbReference>
<evidence type="ECO:0000256" key="1">
    <source>
        <dbReference type="ARBA" id="ARBA00022603"/>
    </source>
</evidence>
<dbReference type="Pfam" id="PF05958">
    <property type="entry name" value="tRNA_U5-meth_tr"/>
    <property type="match status" value="1"/>
</dbReference>
<evidence type="ECO:0000256" key="3">
    <source>
        <dbReference type="ARBA" id="ARBA00022691"/>
    </source>
</evidence>
<evidence type="ECO:0000313" key="5">
    <source>
        <dbReference type="EMBL" id="OGL78606.1"/>
    </source>
</evidence>
<feature type="binding site" evidence="4">
    <location>
        <position position="326"/>
    </location>
    <ligand>
        <name>S-adenosyl-L-methionine</name>
        <dbReference type="ChEBI" id="CHEBI:59789"/>
    </ligand>
</feature>
<evidence type="ECO:0000256" key="2">
    <source>
        <dbReference type="ARBA" id="ARBA00022679"/>
    </source>
</evidence>
<dbReference type="CDD" id="cd02440">
    <property type="entry name" value="AdoMet_MTases"/>
    <property type="match status" value="1"/>
</dbReference>
<dbReference type="GO" id="GO:0006396">
    <property type="term" value="P:RNA processing"/>
    <property type="evidence" value="ECO:0007669"/>
    <property type="project" value="InterPro"/>
</dbReference>
<dbReference type="NCBIfam" id="TIGR00479">
    <property type="entry name" value="rumA"/>
    <property type="match status" value="1"/>
</dbReference>
<evidence type="ECO:0000256" key="4">
    <source>
        <dbReference type="PROSITE-ProRule" id="PRU01024"/>
    </source>
</evidence>
<protein>
    <submittedName>
        <fullName evidence="5">23S rRNA (Uracil-5-)-methyltransferase RumA</fullName>
    </submittedName>
</protein>
<feature type="binding site" evidence="4">
    <location>
        <position position="394"/>
    </location>
    <ligand>
        <name>S-adenosyl-L-methionine</name>
        <dbReference type="ChEBI" id="CHEBI:59789"/>
    </ligand>
</feature>
<dbReference type="PANTHER" id="PTHR11061:SF30">
    <property type="entry name" value="TRNA (URACIL(54)-C(5))-METHYLTRANSFERASE"/>
    <property type="match status" value="1"/>
</dbReference>
<dbReference type="Gene3D" id="3.40.50.150">
    <property type="entry name" value="Vaccinia Virus protein VP39"/>
    <property type="match status" value="1"/>
</dbReference>
<dbReference type="InterPro" id="IPR012340">
    <property type="entry name" value="NA-bd_OB-fold"/>
</dbReference>
<gene>
    <name evidence="5" type="ORF">A3E39_01575</name>
</gene>
<name>A0A1F7UJZ3_9BACT</name>
<keyword evidence="1 4" id="KW-0489">Methyltransferase</keyword>
<organism evidence="5 6">
    <name type="scientific">Candidatus Uhrbacteria bacterium RIFCSPHIGHO2_12_FULL_60_25</name>
    <dbReference type="NCBI Taxonomy" id="1802399"/>
    <lineage>
        <taxon>Bacteria</taxon>
        <taxon>Candidatus Uhriibacteriota</taxon>
    </lineage>
</organism>
<evidence type="ECO:0000313" key="6">
    <source>
        <dbReference type="Proteomes" id="UP000176603"/>
    </source>
</evidence>
<dbReference type="GO" id="GO:0008173">
    <property type="term" value="F:RNA methyltransferase activity"/>
    <property type="evidence" value="ECO:0007669"/>
    <property type="project" value="InterPro"/>
</dbReference>
<dbReference type="InterPro" id="IPR029063">
    <property type="entry name" value="SAM-dependent_MTases_sf"/>
</dbReference>
<proteinExistence type="inferred from homology"/>
<dbReference type="Gene3D" id="2.40.50.1070">
    <property type="match status" value="1"/>
</dbReference>
<sequence length="465" mass="52441">MKFNDIVRGTISRFDQKGRGVFGACPERSRGVVRQNAPTRPMSVPFTTIGDDIEARFMKRDRGSFIGDLARVVTPGPDRVAVPTAFNKFPGAPWFHINYDAQLRFKRDMINTAFADAGHIERVGSVIPHHGPRTTDHGPSFYRNRMDYVFGWDGTLGLKEYGSWARYRDVHDDMLLSPDVPRILDVFRELMKMSDLKPWDNRDYVGDLRYVVIREGKKTGDRLIALIVKDASRVTDDAKQFLRERLDRLATSIVIGENPLQTDLSFAKTVIPIKGDGMLTETVNGITYRIHLNSFFQTNSLTAATLQDIVAQFVPSSRPSRVLDLYCGLGFFGIHLAKQFPDIHVSGFEIDAQAIELAKENARTNGVADRCDFISGPAEDLSWKDIAADVVILDPPRAGLHPRVVKTLLDKKPPAIVYVSCNYRRLVEELKQFKTVYRVEDVKAVDMFPHTPHVEVVAKLTVIHT</sequence>
<dbReference type="InterPro" id="IPR010280">
    <property type="entry name" value="U5_MeTrfase_fam"/>
</dbReference>
<reference evidence="5 6" key="1">
    <citation type="journal article" date="2016" name="Nat. Commun.">
        <title>Thousands of microbial genomes shed light on interconnected biogeochemical processes in an aquifer system.</title>
        <authorList>
            <person name="Anantharaman K."/>
            <person name="Brown C.T."/>
            <person name="Hug L.A."/>
            <person name="Sharon I."/>
            <person name="Castelle C.J."/>
            <person name="Probst A.J."/>
            <person name="Thomas B.C."/>
            <person name="Singh A."/>
            <person name="Wilkins M.J."/>
            <person name="Karaoz U."/>
            <person name="Brodie E.L."/>
            <person name="Williams K.H."/>
            <person name="Hubbard S.S."/>
            <person name="Banfield J.F."/>
        </authorList>
    </citation>
    <scope>NUCLEOTIDE SEQUENCE [LARGE SCALE GENOMIC DNA]</scope>
</reference>
<dbReference type="GO" id="GO:0032259">
    <property type="term" value="P:methylation"/>
    <property type="evidence" value="ECO:0007669"/>
    <property type="project" value="UniProtKB-KW"/>
</dbReference>
<feature type="active site" description="Nucleophile" evidence="4">
    <location>
        <position position="421"/>
    </location>
</feature>
<keyword evidence="2 4" id="KW-0808">Transferase</keyword>